<keyword evidence="2" id="KW-1185">Reference proteome</keyword>
<dbReference type="EMBL" id="DF968182">
    <property type="protein sequence ID" value="GAP43010.1"/>
    <property type="molecule type" value="Genomic_DNA"/>
</dbReference>
<dbReference type="STRING" id="1678841.TBC1_111152"/>
<sequence length="340" mass="38659">MIRLKRNNFVLIITSLLLTSCFREDEVVVPQKPGDVETVVIEMLPDYTIQTWFSFEHGIVSSGNRDSWDLAIETQEGNYTLWLNTSLFMYAAHTGVADFSVPLQTAGMEWKFDASDGSETGNAIGKWWTADGSGFRENGEVILIDRGIDGEGMPRGYLKIQPRIDPQSGAVSIRIARPDGADERVLDFPRDPARRFSTLSFDNGAPDPQTEPPAGRWDLLFTTYTTLLFTNTGEPYPYLVNGVLLNDTLVMAALDTLKPFAEIDRDYAETLWLSHQRDIIGYEWKQINGDVTSGDITYTAQSDWTYLVRNREGLFYKMRFIDFYNNQGKKGYPTFEFQRL</sequence>
<dbReference type="CDD" id="cd12105">
    <property type="entry name" value="HmuY"/>
    <property type="match status" value="1"/>
</dbReference>
<dbReference type="OrthoDB" id="1091850at2"/>
<evidence type="ECO:0000313" key="1">
    <source>
        <dbReference type="EMBL" id="GAP43010.1"/>
    </source>
</evidence>
<protein>
    <submittedName>
        <fullName evidence="1">HmuY protein</fullName>
    </submittedName>
</protein>
<dbReference type="AlphaFoldDB" id="A0A0S7BXU9"/>
<dbReference type="RefSeq" id="WP_062039672.1">
    <property type="nucleotide sequence ID" value="NZ_DF968182.1"/>
</dbReference>
<name>A0A0S7BXU9_9BACT</name>
<evidence type="ECO:0000313" key="2">
    <source>
        <dbReference type="Proteomes" id="UP000053091"/>
    </source>
</evidence>
<gene>
    <name evidence="1" type="ORF">TBC1_111152</name>
</gene>
<dbReference type="PROSITE" id="PS51257">
    <property type="entry name" value="PROKAR_LIPOPROTEIN"/>
    <property type="match status" value="1"/>
</dbReference>
<dbReference type="Proteomes" id="UP000053091">
    <property type="component" value="Unassembled WGS sequence"/>
</dbReference>
<accession>A0A0S7BXU9</accession>
<reference evidence="1" key="1">
    <citation type="journal article" date="2015" name="Genome Announc.">
        <title>Draft Genome Sequence of Bacteroidales Strain TBC1, a Novel Isolate from a Methanogenic Wastewater Treatment System.</title>
        <authorList>
            <person name="Tourlousse D.M."/>
            <person name="Matsuura N."/>
            <person name="Sun L."/>
            <person name="Toyonaga M."/>
            <person name="Kuroda K."/>
            <person name="Ohashi A."/>
            <person name="Cruz R."/>
            <person name="Yamaguchi T."/>
            <person name="Sekiguchi Y."/>
        </authorList>
    </citation>
    <scope>NUCLEOTIDE SEQUENCE [LARGE SCALE GENOMIC DNA]</scope>
    <source>
        <strain evidence="1">TBC1</strain>
    </source>
</reference>
<proteinExistence type="predicted"/>
<dbReference type="Pfam" id="PF14064">
    <property type="entry name" value="HmuY"/>
    <property type="match status" value="1"/>
</dbReference>
<organism evidence="1">
    <name type="scientific">Lentimicrobium saccharophilum</name>
    <dbReference type="NCBI Taxonomy" id="1678841"/>
    <lineage>
        <taxon>Bacteria</taxon>
        <taxon>Pseudomonadati</taxon>
        <taxon>Bacteroidota</taxon>
        <taxon>Bacteroidia</taxon>
        <taxon>Bacteroidales</taxon>
        <taxon>Lentimicrobiaceae</taxon>
        <taxon>Lentimicrobium</taxon>
    </lineage>
</organism>
<dbReference type="InterPro" id="IPR025921">
    <property type="entry name" value="HmuY"/>
</dbReference>